<organism evidence="1 2">
    <name type="scientific">Manihot esculenta</name>
    <name type="common">Cassava</name>
    <name type="synonym">Jatropha manihot</name>
    <dbReference type="NCBI Taxonomy" id="3983"/>
    <lineage>
        <taxon>Eukaryota</taxon>
        <taxon>Viridiplantae</taxon>
        <taxon>Streptophyta</taxon>
        <taxon>Embryophyta</taxon>
        <taxon>Tracheophyta</taxon>
        <taxon>Spermatophyta</taxon>
        <taxon>Magnoliopsida</taxon>
        <taxon>eudicotyledons</taxon>
        <taxon>Gunneridae</taxon>
        <taxon>Pentapetalae</taxon>
        <taxon>rosids</taxon>
        <taxon>fabids</taxon>
        <taxon>Malpighiales</taxon>
        <taxon>Euphorbiaceae</taxon>
        <taxon>Crotonoideae</taxon>
        <taxon>Manihoteae</taxon>
        <taxon>Manihot</taxon>
    </lineage>
</organism>
<evidence type="ECO:0000313" key="2">
    <source>
        <dbReference type="Proteomes" id="UP000091857"/>
    </source>
</evidence>
<proteinExistence type="predicted"/>
<dbReference type="EMBL" id="CM004393">
    <property type="protein sequence ID" value="KAG8650545.1"/>
    <property type="molecule type" value="Genomic_DNA"/>
</dbReference>
<dbReference type="Proteomes" id="UP000091857">
    <property type="component" value="Chromosome 7"/>
</dbReference>
<accession>A0ACB7HDG3</accession>
<protein>
    <submittedName>
        <fullName evidence="1">Uncharacterized protein</fullName>
    </submittedName>
</protein>
<sequence length="304" mass="33041">MERERNNNIIEISKPYVLCLLSNFCFAAFNIISKLTLDNGMSRYVLVAYGHALATLTTALLALLFERKNESKLSLPVCGNIFFLGLLGAILRTTYLAGMECTSSTFASAMGNLIPAITFLSAICFRMEKLVLGKFSSKAQIVGTVVSFGGATLMTLYKGIVVISLQLGHNKRAHSQSKVTLDQDWIKGSFLLLVHCLSTAILYILQGIVIFGIIVYVQMTVIRKKGPVFVTAFRPSSTVLAAVMGVLILGEALHLGSVLGAVLIIVGLYAILWGKEQEKAKENKLPNLAIVAVDHSIKEKPDSK</sequence>
<reference evidence="2" key="1">
    <citation type="journal article" date="2016" name="Nat. Biotechnol.">
        <title>Sequencing wild and cultivated cassava and related species reveals extensive interspecific hybridization and genetic diversity.</title>
        <authorList>
            <person name="Bredeson J.V."/>
            <person name="Lyons J.B."/>
            <person name="Prochnik S.E."/>
            <person name="Wu G.A."/>
            <person name="Ha C.M."/>
            <person name="Edsinger-Gonzales E."/>
            <person name="Grimwood J."/>
            <person name="Schmutz J."/>
            <person name="Rabbi I.Y."/>
            <person name="Egesi C."/>
            <person name="Nauluvula P."/>
            <person name="Lebot V."/>
            <person name="Ndunguru J."/>
            <person name="Mkamilo G."/>
            <person name="Bart R.S."/>
            <person name="Setter T.L."/>
            <person name="Gleadow R.M."/>
            <person name="Kulakow P."/>
            <person name="Ferguson M.E."/>
            <person name="Rounsley S."/>
            <person name="Rokhsar D.S."/>
        </authorList>
    </citation>
    <scope>NUCLEOTIDE SEQUENCE [LARGE SCALE GENOMIC DNA]</scope>
    <source>
        <strain evidence="2">cv. AM560-2</strain>
    </source>
</reference>
<keyword evidence="2" id="KW-1185">Reference proteome</keyword>
<comment type="caution">
    <text evidence="1">The sequence shown here is derived from an EMBL/GenBank/DDBJ whole genome shotgun (WGS) entry which is preliminary data.</text>
</comment>
<evidence type="ECO:0000313" key="1">
    <source>
        <dbReference type="EMBL" id="KAG8650545.1"/>
    </source>
</evidence>
<name>A0ACB7HDG3_MANES</name>
<gene>
    <name evidence="1" type="ORF">MANES_07G057200v8</name>
</gene>